<evidence type="ECO:0000313" key="4">
    <source>
        <dbReference type="EMBL" id="KAK4449611.1"/>
    </source>
</evidence>
<evidence type="ECO:0000256" key="2">
    <source>
        <dbReference type="ARBA" id="ARBA00023043"/>
    </source>
</evidence>
<dbReference type="Gene3D" id="1.25.40.20">
    <property type="entry name" value="Ankyrin repeat-containing domain"/>
    <property type="match status" value="1"/>
</dbReference>
<reference evidence="4" key="1">
    <citation type="journal article" date="2023" name="Mol. Phylogenet. Evol.">
        <title>Genome-scale phylogeny and comparative genomics of the fungal order Sordariales.</title>
        <authorList>
            <person name="Hensen N."/>
            <person name="Bonometti L."/>
            <person name="Westerberg I."/>
            <person name="Brannstrom I.O."/>
            <person name="Guillou S."/>
            <person name="Cros-Aarteil S."/>
            <person name="Calhoun S."/>
            <person name="Haridas S."/>
            <person name="Kuo A."/>
            <person name="Mondo S."/>
            <person name="Pangilinan J."/>
            <person name="Riley R."/>
            <person name="LaButti K."/>
            <person name="Andreopoulos B."/>
            <person name="Lipzen A."/>
            <person name="Chen C."/>
            <person name="Yan M."/>
            <person name="Daum C."/>
            <person name="Ng V."/>
            <person name="Clum A."/>
            <person name="Steindorff A."/>
            <person name="Ohm R.A."/>
            <person name="Martin F."/>
            <person name="Silar P."/>
            <person name="Natvig D.O."/>
            <person name="Lalanne C."/>
            <person name="Gautier V."/>
            <person name="Ament-Velasquez S.L."/>
            <person name="Kruys A."/>
            <person name="Hutchinson M.I."/>
            <person name="Powell A.J."/>
            <person name="Barry K."/>
            <person name="Miller A.N."/>
            <person name="Grigoriev I.V."/>
            <person name="Debuchy R."/>
            <person name="Gladieux P."/>
            <person name="Hiltunen Thoren M."/>
            <person name="Johannesson H."/>
        </authorList>
    </citation>
    <scope>NUCLEOTIDE SEQUENCE</scope>
    <source>
        <strain evidence="4">PSN243</strain>
    </source>
</reference>
<protein>
    <recommendedName>
        <fullName evidence="6">Ankyrin</fullName>
    </recommendedName>
</protein>
<dbReference type="PROSITE" id="PS50297">
    <property type="entry name" value="ANK_REP_REGION"/>
    <property type="match status" value="3"/>
</dbReference>
<keyword evidence="5" id="KW-1185">Reference proteome</keyword>
<evidence type="ECO:0008006" key="6">
    <source>
        <dbReference type="Google" id="ProtNLM"/>
    </source>
</evidence>
<dbReference type="PANTHER" id="PTHR24198">
    <property type="entry name" value="ANKYRIN REPEAT AND PROTEIN KINASE DOMAIN-CONTAINING PROTEIN"/>
    <property type="match status" value="1"/>
</dbReference>
<feature type="repeat" description="ANK" evidence="3">
    <location>
        <begin position="68"/>
        <end position="100"/>
    </location>
</feature>
<reference evidence="4" key="2">
    <citation type="submission" date="2023-05" db="EMBL/GenBank/DDBJ databases">
        <authorList>
            <consortium name="Lawrence Berkeley National Laboratory"/>
            <person name="Steindorff A."/>
            <person name="Hensen N."/>
            <person name="Bonometti L."/>
            <person name="Westerberg I."/>
            <person name="Brannstrom I.O."/>
            <person name="Guillou S."/>
            <person name="Cros-Aarteil S."/>
            <person name="Calhoun S."/>
            <person name="Haridas S."/>
            <person name="Kuo A."/>
            <person name="Mondo S."/>
            <person name="Pangilinan J."/>
            <person name="Riley R."/>
            <person name="Labutti K."/>
            <person name="Andreopoulos B."/>
            <person name="Lipzen A."/>
            <person name="Chen C."/>
            <person name="Yanf M."/>
            <person name="Daum C."/>
            <person name="Ng V."/>
            <person name="Clum A."/>
            <person name="Ohm R."/>
            <person name="Martin F."/>
            <person name="Silar P."/>
            <person name="Natvig D."/>
            <person name="Lalanne C."/>
            <person name="Gautier V."/>
            <person name="Ament-Velasquez S.L."/>
            <person name="Kruys A."/>
            <person name="Hutchinson M.I."/>
            <person name="Powell A.J."/>
            <person name="Barry K."/>
            <person name="Miller A.N."/>
            <person name="Grigoriev I.V."/>
            <person name="Debuchy R."/>
            <person name="Gladieux P."/>
            <person name="Thoren M.H."/>
            <person name="Johannesson H."/>
        </authorList>
    </citation>
    <scope>NUCLEOTIDE SEQUENCE</scope>
    <source>
        <strain evidence="4">PSN243</strain>
    </source>
</reference>
<keyword evidence="2 3" id="KW-0040">ANK repeat</keyword>
<dbReference type="Proteomes" id="UP001321760">
    <property type="component" value="Unassembled WGS sequence"/>
</dbReference>
<sequence length="995" mass="108518">MEKKERRRSSLLLFPPVRASALGSSRTPIARGKAKPSADDLFSAIQNRDLGLAQRLIEGGVDIESFRGGKTPLILAVDIGFADAVRMLTRLGADLSSQFSGLDPPLLVAAKAGNLDMVALLLELGADPDGKGSGFPYTSDTPLLVAAETDNEAMLTMLLRRGAAIDLTPLGRLRPMLAAAVKGQKRVARMLLEHGADPKLGDLEPAVRDSVLLCLPELELWEYACGTPEFASLSELLAAVEDITSGAALGDKLGLEYVTWEWTVPEGLSIEAETGKVDLRNEVILIEDTTRPLQKAPQIRCMTVGQWIDELAEESDGILAEEFLRHVSSPSCQDGEIEDNTAWSAPFPEWKTLGASDIRVRTNKNGLHIPLRDIISSTSASTRGFAVVDWLCRAFLRFIEGSGLNIIASKYRLERFAAIHDGTFGLPEYLLRIKVILERKPFPESQYGCWRRLFNSCHVLGQQVDDDFGQTIEEGPLSPRPLLHLPDGFGRGLEIPFDLMICLTAAELPLVIDGGAVFVGYETILVPTAISEDRSAVQFHLITHPKSADSCGEGRGQINPYNTNLGTRLKGRSMKTEWLRSRRCFLGWRAEAKINLGTRNLDPRVGYSHRDRRTSRRSSVVGGYETALQAGTGPGVSALVKVQQTYRFTSHQRQFTPTGDYSKLLRDTAAETAAVYDAQERRCWLVPRLSLLLHMSHTYVLNCPDSPAHNVPSVDPHTDATDIIHILEPLVNQPVFQNSKLTAPLLLRHLLLGLNTNLLPLPTPNPTKSPLHGFEYLEATTTPGRGSCMKPLPSLPSRPWLDLLSSIPTIITCSSLGDAITPAPSSSGPRNPLCAIIPRNQDFLTATIPVLSRLARRAGAELPVSSSTADTSPKYAQPNPATYKPVRLAENSVWNVSGDPFEECTHGEQAGETCWERRGLLQRLEAKGTNRLRKLVGGSVAEGEKSRKKERRRTWMGMSVGMGMSSSSTGVSSSVVEEGGIPRAMPAGGAVVFGR</sequence>
<proteinExistence type="predicted"/>
<name>A0AAV9GPK6_9PEZI</name>
<comment type="caution">
    <text evidence="4">The sequence shown here is derived from an EMBL/GenBank/DDBJ whole genome shotgun (WGS) entry which is preliminary data.</text>
</comment>
<dbReference type="EMBL" id="MU865936">
    <property type="protein sequence ID" value="KAK4449611.1"/>
    <property type="molecule type" value="Genomic_DNA"/>
</dbReference>
<dbReference type="AlphaFoldDB" id="A0AAV9GPK6"/>
<dbReference type="PANTHER" id="PTHR24198:SF165">
    <property type="entry name" value="ANKYRIN REPEAT-CONTAINING PROTEIN-RELATED"/>
    <property type="match status" value="1"/>
</dbReference>
<feature type="repeat" description="ANK" evidence="3">
    <location>
        <begin position="105"/>
        <end position="133"/>
    </location>
</feature>
<keyword evidence="1" id="KW-0677">Repeat</keyword>
<organism evidence="4 5">
    <name type="scientific">Podospora aff. communis PSN243</name>
    <dbReference type="NCBI Taxonomy" id="3040156"/>
    <lineage>
        <taxon>Eukaryota</taxon>
        <taxon>Fungi</taxon>
        <taxon>Dikarya</taxon>
        <taxon>Ascomycota</taxon>
        <taxon>Pezizomycotina</taxon>
        <taxon>Sordariomycetes</taxon>
        <taxon>Sordariomycetidae</taxon>
        <taxon>Sordariales</taxon>
        <taxon>Podosporaceae</taxon>
        <taxon>Podospora</taxon>
    </lineage>
</organism>
<dbReference type="SUPFAM" id="SSF48403">
    <property type="entry name" value="Ankyrin repeat"/>
    <property type="match status" value="1"/>
</dbReference>
<evidence type="ECO:0000313" key="5">
    <source>
        <dbReference type="Proteomes" id="UP001321760"/>
    </source>
</evidence>
<dbReference type="Pfam" id="PF12796">
    <property type="entry name" value="Ank_2"/>
    <property type="match status" value="1"/>
</dbReference>
<dbReference type="SMART" id="SM00248">
    <property type="entry name" value="ANK"/>
    <property type="match status" value="5"/>
</dbReference>
<dbReference type="InterPro" id="IPR036770">
    <property type="entry name" value="Ankyrin_rpt-contain_sf"/>
</dbReference>
<evidence type="ECO:0000256" key="3">
    <source>
        <dbReference type="PROSITE-ProRule" id="PRU00023"/>
    </source>
</evidence>
<feature type="repeat" description="ANK" evidence="3">
    <location>
        <begin position="138"/>
        <end position="170"/>
    </location>
</feature>
<gene>
    <name evidence="4" type="ORF">QBC34DRAFT_438049</name>
</gene>
<accession>A0AAV9GPK6</accession>
<dbReference type="PROSITE" id="PS50088">
    <property type="entry name" value="ANK_REPEAT"/>
    <property type="match status" value="3"/>
</dbReference>
<dbReference type="InterPro" id="IPR002110">
    <property type="entry name" value="Ankyrin_rpt"/>
</dbReference>
<evidence type="ECO:0000256" key="1">
    <source>
        <dbReference type="ARBA" id="ARBA00022737"/>
    </source>
</evidence>